<name>A0A9D4Q7S4_RHISA</name>
<feature type="transmembrane region" description="Helical" evidence="5">
    <location>
        <begin position="121"/>
        <end position="143"/>
    </location>
</feature>
<keyword evidence="2 5" id="KW-0812">Transmembrane</keyword>
<evidence type="ECO:0000313" key="7">
    <source>
        <dbReference type="EMBL" id="KAH7969453.1"/>
    </source>
</evidence>
<dbReference type="Proteomes" id="UP000821837">
    <property type="component" value="Unassembled WGS sequence"/>
</dbReference>
<dbReference type="AlphaFoldDB" id="A0A9D4Q7S4"/>
<proteinExistence type="predicted"/>
<comment type="caution">
    <text evidence="7">The sequence shown here is derived from an EMBL/GenBank/DDBJ whole genome shotgun (WGS) entry which is preliminary data.</text>
</comment>
<keyword evidence="4 5" id="KW-0472">Membrane</keyword>
<evidence type="ECO:0000256" key="5">
    <source>
        <dbReference type="SAM" id="Phobius"/>
    </source>
</evidence>
<evidence type="ECO:0000256" key="3">
    <source>
        <dbReference type="ARBA" id="ARBA00022989"/>
    </source>
</evidence>
<keyword evidence="8" id="KW-1185">Reference proteome</keyword>
<evidence type="ECO:0000256" key="1">
    <source>
        <dbReference type="ARBA" id="ARBA00004141"/>
    </source>
</evidence>
<dbReference type="GO" id="GO:0005216">
    <property type="term" value="F:monoatomic ion channel activity"/>
    <property type="evidence" value="ECO:0007669"/>
    <property type="project" value="InterPro"/>
</dbReference>
<feature type="transmembrane region" description="Helical" evidence="5">
    <location>
        <begin position="89"/>
        <end position="109"/>
    </location>
</feature>
<evidence type="ECO:0000256" key="4">
    <source>
        <dbReference type="ARBA" id="ARBA00023136"/>
    </source>
</evidence>
<dbReference type="Pfam" id="PF00520">
    <property type="entry name" value="Ion_trans"/>
    <property type="match status" value="1"/>
</dbReference>
<dbReference type="EMBL" id="JABSTV010001248">
    <property type="protein sequence ID" value="KAH7969453.1"/>
    <property type="molecule type" value="Genomic_DNA"/>
</dbReference>
<feature type="domain" description="Ion transport" evidence="6">
    <location>
        <begin position="58"/>
        <end position="139"/>
    </location>
</feature>
<feature type="transmembrane region" description="Helical" evidence="5">
    <location>
        <begin position="56"/>
        <end position="77"/>
    </location>
</feature>
<dbReference type="SUPFAM" id="SSF81324">
    <property type="entry name" value="Voltage-gated potassium channels"/>
    <property type="match status" value="1"/>
</dbReference>
<keyword evidence="3 5" id="KW-1133">Transmembrane helix</keyword>
<dbReference type="InterPro" id="IPR005821">
    <property type="entry name" value="Ion_trans_dom"/>
</dbReference>
<dbReference type="PANTHER" id="PTHR46726">
    <property type="entry name" value="TWO PORE CHANNEL 3"/>
    <property type="match status" value="1"/>
</dbReference>
<reference evidence="7" key="1">
    <citation type="journal article" date="2020" name="Cell">
        <title>Large-Scale Comparative Analyses of Tick Genomes Elucidate Their Genetic Diversity and Vector Capacities.</title>
        <authorList>
            <consortium name="Tick Genome and Microbiome Consortium (TIGMIC)"/>
            <person name="Jia N."/>
            <person name="Wang J."/>
            <person name="Shi W."/>
            <person name="Du L."/>
            <person name="Sun Y."/>
            <person name="Zhan W."/>
            <person name="Jiang J.F."/>
            <person name="Wang Q."/>
            <person name="Zhang B."/>
            <person name="Ji P."/>
            <person name="Bell-Sakyi L."/>
            <person name="Cui X.M."/>
            <person name="Yuan T.T."/>
            <person name="Jiang B.G."/>
            <person name="Yang W.F."/>
            <person name="Lam T.T."/>
            <person name="Chang Q.C."/>
            <person name="Ding S.J."/>
            <person name="Wang X.J."/>
            <person name="Zhu J.G."/>
            <person name="Ruan X.D."/>
            <person name="Zhao L."/>
            <person name="Wei J.T."/>
            <person name="Ye R.Z."/>
            <person name="Que T.C."/>
            <person name="Du C.H."/>
            <person name="Zhou Y.H."/>
            <person name="Cheng J.X."/>
            <person name="Dai P.F."/>
            <person name="Guo W.B."/>
            <person name="Han X.H."/>
            <person name="Huang E.J."/>
            <person name="Li L.F."/>
            <person name="Wei W."/>
            <person name="Gao Y.C."/>
            <person name="Liu J.Z."/>
            <person name="Shao H.Z."/>
            <person name="Wang X."/>
            <person name="Wang C.C."/>
            <person name="Yang T.C."/>
            <person name="Huo Q.B."/>
            <person name="Li W."/>
            <person name="Chen H.Y."/>
            <person name="Chen S.E."/>
            <person name="Zhou L.G."/>
            <person name="Ni X.B."/>
            <person name="Tian J.H."/>
            <person name="Sheng Y."/>
            <person name="Liu T."/>
            <person name="Pan Y.S."/>
            <person name="Xia L.Y."/>
            <person name="Li J."/>
            <person name="Zhao F."/>
            <person name="Cao W.C."/>
        </authorList>
    </citation>
    <scope>NUCLEOTIDE SEQUENCE</scope>
    <source>
        <strain evidence="7">Rsan-2018</strain>
    </source>
</reference>
<evidence type="ECO:0000313" key="8">
    <source>
        <dbReference type="Proteomes" id="UP000821837"/>
    </source>
</evidence>
<gene>
    <name evidence="7" type="ORF">HPB52_018314</name>
</gene>
<comment type="subcellular location">
    <subcellularLocation>
        <location evidence="1">Membrane</location>
        <topology evidence="1">Multi-pass membrane protein</topology>
    </subcellularLocation>
</comment>
<evidence type="ECO:0000259" key="6">
    <source>
        <dbReference type="Pfam" id="PF00520"/>
    </source>
</evidence>
<accession>A0A9D4Q7S4</accession>
<evidence type="ECO:0000256" key="2">
    <source>
        <dbReference type="ARBA" id="ARBA00022692"/>
    </source>
</evidence>
<protein>
    <recommendedName>
        <fullName evidence="6">Ion transport domain-containing protein</fullName>
    </recommendedName>
</protein>
<dbReference type="Gene3D" id="1.20.120.350">
    <property type="entry name" value="Voltage-gated potassium channels. Chain C"/>
    <property type="match status" value="1"/>
</dbReference>
<dbReference type="VEuPathDB" id="VectorBase:RSAN_041495"/>
<dbReference type="PANTHER" id="PTHR46726:SF1">
    <property type="entry name" value="TWO-PORE CALCIUM CHANNEL 3"/>
    <property type="match status" value="1"/>
</dbReference>
<dbReference type="InterPro" id="IPR027359">
    <property type="entry name" value="Volt_channel_dom_sf"/>
</dbReference>
<reference evidence="7" key="2">
    <citation type="submission" date="2021-09" db="EMBL/GenBank/DDBJ databases">
        <authorList>
            <person name="Jia N."/>
            <person name="Wang J."/>
            <person name="Shi W."/>
            <person name="Du L."/>
            <person name="Sun Y."/>
            <person name="Zhan W."/>
            <person name="Jiang J."/>
            <person name="Wang Q."/>
            <person name="Zhang B."/>
            <person name="Ji P."/>
            <person name="Sakyi L.B."/>
            <person name="Cui X."/>
            <person name="Yuan T."/>
            <person name="Jiang B."/>
            <person name="Yang W."/>
            <person name="Lam T.T.-Y."/>
            <person name="Chang Q."/>
            <person name="Ding S."/>
            <person name="Wang X."/>
            <person name="Zhu J."/>
            <person name="Ruan X."/>
            <person name="Zhao L."/>
            <person name="Wei J."/>
            <person name="Que T."/>
            <person name="Du C."/>
            <person name="Cheng J."/>
            <person name="Dai P."/>
            <person name="Han X."/>
            <person name="Huang E."/>
            <person name="Gao Y."/>
            <person name="Liu J."/>
            <person name="Shao H."/>
            <person name="Ye R."/>
            <person name="Li L."/>
            <person name="Wei W."/>
            <person name="Wang X."/>
            <person name="Wang C."/>
            <person name="Huo Q."/>
            <person name="Li W."/>
            <person name="Guo W."/>
            <person name="Chen H."/>
            <person name="Chen S."/>
            <person name="Zhou L."/>
            <person name="Zhou L."/>
            <person name="Ni X."/>
            <person name="Tian J."/>
            <person name="Zhou Y."/>
            <person name="Sheng Y."/>
            <person name="Liu T."/>
            <person name="Pan Y."/>
            <person name="Xia L."/>
            <person name="Li J."/>
            <person name="Zhao F."/>
            <person name="Cao W."/>
        </authorList>
    </citation>
    <scope>NUCLEOTIDE SEQUENCE</scope>
    <source>
        <strain evidence="7">Rsan-2018</strain>
        <tissue evidence="7">Larvae</tissue>
    </source>
</reference>
<organism evidence="7 8">
    <name type="scientific">Rhipicephalus sanguineus</name>
    <name type="common">Brown dog tick</name>
    <name type="synonym">Ixodes sanguineus</name>
    <dbReference type="NCBI Taxonomy" id="34632"/>
    <lineage>
        <taxon>Eukaryota</taxon>
        <taxon>Metazoa</taxon>
        <taxon>Ecdysozoa</taxon>
        <taxon>Arthropoda</taxon>
        <taxon>Chelicerata</taxon>
        <taxon>Arachnida</taxon>
        <taxon>Acari</taxon>
        <taxon>Parasitiformes</taxon>
        <taxon>Ixodida</taxon>
        <taxon>Ixodoidea</taxon>
        <taxon>Ixodidae</taxon>
        <taxon>Rhipicephalinae</taxon>
        <taxon>Rhipicephalus</taxon>
        <taxon>Rhipicephalus</taxon>
    </lineage>
</organism>
<sequence>MEQIGATSSNGTTGQEPSEVVVIEKNHQLNSSAFDQPSEQITRQVHVMLKRFVEHLGFRLFSFSLIIIDISVLIADLCQPNKPAHVEKAYDIVALCFVSFFVLEIFFRMYAQGTGEFLKHWYNAVDFIVVMLSFVATVAYVSVEISGYYK</sequence>
<dbReference type="GO" id="GO:0016020">
    <property type="term" value="C:membrane"/>
    <property type="evidence" value="ECO:0007669"/>
    <property type="project" value="UniProtKB-SubCell"/>
</dbReference>